<dbReference type="AlphaFoldDB" id="A0A098BSB3"/>
<proteinExistence type="predicted"/>
<protein>
    <submittedName>
        <fullName evidence="1">Uncharacterized protein</fullName>
    </submittedName>
</protein>
<sequence length="84" mass="9085">MPPTSFATFLAPAWSTSLTVILAPADENLTANAWPIPPAAPVMTTDFPDTPAELGVMDIGATFDDPVFVIPYVSRQHWSRLISQ</sequence>
<gene>
    <name evidence="1" type="ORF">RHRU231_800007</name>
</gene>
<dbReference type="Proteomes" id="UP000042997">
    <property type="component" value="Unassembled WGS sequence"/>
</dbReference>
<reference evidence="1 2" key="1">
    <citation type="journal article" date="2014" name="Genome Announc.">
        <title>Draft Genome Sequence of Propane- and Butane-Oxidizing Actinobacterium Rhodococcus ruber IEGM 231.</title>
        <authorList>
            <person name="Ivshina I.B."/>
            <person name="Kuyukina M.S."/>
            <person name="Krivoruchko A.V."/>
            <person name="Barbe V."/>
            <person name="Fischer C."/>
        </authorList>
    </citation>
    <scope>NUCLEOTIDE SEQUENCE [LARGE SCALE GENOMIC DNA]</scope>
</reference>
<organism evidence="1 2">
    <name type="scientific">Rhodococcus ruber</name>
    <dbReference type="NCBI Taxonomy" id="1830"/>
    <lineage>
        <taxon>Bacteria</taxon>
        <taxon>Bacillati</taxon>
        <taxon>Actinomycetota</taxon>
        <taxon>Actinomycetes</taxon>
        <taxon>Mycobacteriales</taxon>
        <taxon>Nocardiaceae</taxon>
        <taxon>Rhodococcus</taxon>
    </lineage>
</organism>
<evidence type="ECO:0000313" key="2">
    <source>
        <dbReference type="Proteomes" id="UP000042997"/>
    </source>
</evidence>
<evidence type="ECO:0000313" key="1">
    <source>
        <dbReference type="EMBL" id="CDZ91080.1"/>
    </source>
</evidence>
<name>A0A098BSB3_9NOCA</name>
<dbReference type="EMBL" id="CCSD01000095">
    <property type="protein sequence ID" value="CDZ91080.1"/>
    <property type="molecule type" value="Genomic_DNA"/>
</dbReference>
<accession>A0A098BSB3</accession>